<organism evidence="1 2">
    <name type="scientific">Clarias magur</name>
    <name type="common">Asian catfish</name>
    <name type="synonym">Macropteronotus magur</name>
    <dbReference type="NCBI Taxonomy" id="1594786"/>
    <lineage>
        <taxon>Eukaryota</taxon>
        <taxon>Metazoa</taxon>
        <taxon>Chordata</taxon>
        <taxon>Craniata</taxon>
        <taxon>Vertebrata</taxon>
        <taxon>Euteleostomi</taxon>
        <taxon>Actinopterygii</taxon>
        <taxon>Neopterygii</taxon>
        <taxon>Teleostei</taxon>
        <taxon>Ostariophysi</taxon>
        <taxon>Siluriformes</taxon>
        <taxon>Clariidae</taxon>
        <taxon>Clarias</taxon>
    </lineage>
</organism>
<dbReference type="Proteomes" id="UP000727407">
    <property type="component" value="Unassembled WGS sequence"/>
</dbReference>
<accession>A0A8J4T5Y9</accession>
<protein>
    <submittedName>
        <fullName evidence="1">Uroporphyrinogen decarboxylase</fullName>
    </submittedName>
</protein>
<feature type="non-terminal residue" evidence="1">
    <location>
        <position position="56"/>
    </location>
</feature>
<dbReference type="AlphaFoldDB" id="A0A8J4T5Y9"/>
<sequence length="56" mass="5974">DTGDICGVVRTGQVTAVTHTLCPDSGPGLQSHLVSLIHPCGFHIHVFYMSARNNNV</sequence>
<evidence type="ECO:0000313" key="1">
    <source>
        <dbReference type="EMBL" id="KAF5889540.1"/>
    </source>
</evidence>
<keyword evidence="2" id="KW-1185">Reference proteome</keyword>
<evidence type="ECO:0000313" key="2">
    <source>
        <dbReference type="Proteomes" id="UP000727407"/>
    </source>
</evidence>
<name>A0A8J4T5Y9_CLAMG</name>
<comment type="caution">
    <text evidence="1">The sequence shown here is derived from an EMBL/GenBank/DDBJ whole genome shotgun (WGS) entry which is preliminary data.</text>
</comment>
<gene>
    <name evidence="1" type="ORF">DAT39_020761</name>
</gene>
<reference evidence="1" key="1">
    <citation type="submission" date="2020-07" db="EMBL/GenBank/DDBJ databases">
        <title>Clarias magur genome sequencing, assembly and annotation.</title>
        <authorList>
            <person name="Kushwaha B."/>
            <person name="Kumar R."/>
            <person name="Das P."/>
            <person name="Joshi C.G."/>
            <person name="Kumar D."/>
            <person name="Nagpure N.S."/>
            <person name="Pandey M."/>
            <person name="Agarwal S."/>
            <person name="Srivastava S."/>
            <person name="Singh M."/>
            <person name="Sahoo L."/>
            <person name="Jayasankar P."/>
            <person name="Meher P.K."/>
            <person name="Koringa P.G."/>
            <person name="Iquebal M.A."/>
            <person name="Das S.P."/>
            <person name="Bit A."/>
            <person name="Patnaik S."/>
            <person name="Patel N."/>
            <person name="Shah T.M."/>
            <person name="Hinsu A."/>
            <person name="Jena J.K."/>
        </authorList>
    </citation>
    <scope>NUCLEOTIDE SEQUENCE</scope>
    <source>
        <strain evidence="1">CIFAMagur01</strain>
        <tissue evidence="1">Testis</tissue>
    </source>
</reference>
<proteinExistence type="predicted"/>
<dbReference type="EMBL" id="QNUK01000797">
    <property type="protein sequence ID" value="KAF5889540.1"/>
    <property type="molecule type" value="Genomic_DNA"/>
</dbReference>